<proteinExistence type="inferred from homology"/>
<evidence type="ECO:0000313" key="10">
    <source>
        <dbReference type="Proteomes" id="UP001595722"/>
    </source>
</evidence>
<keyword evidence="3 7" id="KW-0813">Transport</keyword>
<organism evidence="9 10">
    <name type="scientific">Bacterioplanoides pacificum</name>
    <dbReference type="NCBI Taxonomy" id="1171596"/>
    <lineage>
        <taxon>Bacteria</taxon>
        <taxon>Pseudomonadati</taxon>
        <taxon>Pseudomonadota</taxon>
        <taxon>Gammaproteobacteria</taxon>
        <taxon>Oceanospirillales</taxon>
        <taxon>Oceanospirillaceae</taxon>
        <taxon>Bacterioplanoides</taxon>
    </lineage>
</organism>
<evidence type="ECO:0000256" key="4">
    <source>
        <dbReference type="ARBA" id="ARBA00022630"/>
    </source>
</evidence>
<dbReference type="PROSITE" id="PS00201">
    <property type="entry name" value="FLAVODOXIN"/>
    <property type="match status" value="1"/>
</dbReference>
<dbReference type="NCBIfam" id="NF006739">
    <property type="entry name" value="PRK09267.1-5"/>
    <property type="match status" value="1"/>
</dbReference>
<evidence type="ECO:0000256" key="3">
    <source>
        <dbReference type="ARBA" id="ARBA00022448"/>
    </source>
</evidence>
<dbReference type="PANTHER" id="PTHR42809:SF1">
    <property type="entry name" value="FLAVODOXIN 1"/>
    <property type="match status" value="1"/>
</dbReference>
<dbReference type="InterPro" id="IPR010086">
    <property type="entry name" value="Flavodoxin_lc"/>
</dbReference>
<gene>
    <name evidence="9" type="ORF">ACFOMG_09465</name>
</gene>
<dbReference type="RefSeq" id="WP_376866251.1">
    <property type="nucleotide sequence ID" value="NZ_JBHRYB010000006.1"/>
</dbReference>
<dbReference type="NCBIfam" id="TIGR01752">
    <property type="entry name" value="flav_long"/>
    <property type="match status" value="1"/>
</dbReference>
<dbReference type="InterPro" id="IPR001226">
    <property type="entry name" value="Flavodoxin_CS"/>
</dbReference>
<sequence length="177" mass="20121">MQRIGLIFGTDTGNTEEVAHKLQEKIDWAIVESHDIASCSVEDIQQYPVLIFGIPTWDFGGIQADWEDFWPIMEDMSFHGKIIALYGLGDQFGYGHYFLDAMGLLHDAVRDRGATIIGHFSVEGFDFEESRALTDDGRHFVGLALDEDQQFELSDSRIERWLQQIKHELQGLQAQSA</sequence>
<dbReference type="PIRSF" id="PIRSF038996">
    <property type="entry name" value="FldA"/>
    <property type="match status" value="1"/>
</dbReference>
<dbReference type="InterPro" id="IPR008254">
    <property type="entry name" value="Flavodoxin/NO_synth"/>
</dbReference>
<evidence type="ECO:0000313" key="9">
    <source>
        <dbReference type="EMBL" id="MFC3680322.1"/>
    </source>
</evidence>
<dbReference type="Pfam" id="PF00258">
    <property type="entry name" value="Flavodoxin_1"/>
    <property type="match status" value="1"/>
</dbReference>
<keyword evidence="10" id="KW-1185">Reference proteome</keyword>
<evidence type="ECO:0000259" key="8">
    <source>
        <dbReference type="PROSITE" id="PS50902"/>
    </source>
</evidence>
<accession>A0ABV7VUF8</accession>
<name>A0ABV7VUF8_9GAMM</name>
<dbReference type="SUPFAM" id="SSF52218">
    <property type="entry name" value="Flavoproteins"/>
    <property type="match status" value="1"/>
</dbReference>
<dbReference type="Proteomes" id="UP001595722">
    <property type="component" value="Unassembled WGS sequence"/>
</dbReference>
<evidence type="ECO:0000256" key="1">
    <source>
        <dbReference type="ARBA" id="ARBA00001917"/>
    </source>
</evidence>
<dbReference type="PANTHER" id="PTHR42809">
    <property type="entry name" value="FLAVODOXIN 2"/>
    <property type="match status" value="1"/>
</dbReference>
<comment type="caution">
    <text evidence="9">The sequence shown here is derived from an EMBL/GenBank/DDBJ whole genome shotgun (WGS) entry which is preliminary data.</text>
</comment>
<keyword evidence="6 7" id="KW-0249">Electron transport</keyword>
<feature type="domain" description="Flavodoxin-like" evidence="8">
    <location>
        <begin position="4"/>
        <end position="166"/>
    </location>
</feature>
<comment type="cofactor">
    <cofactor evidence="1 7">
        <name>FMN</name>
        <dbReference type="ChEBI" id="CHEBI:58210"/>
    </cofactor>
</comment>
<evidence type="ECO:0000256" key="2">
    <source>
        <dbReference type="ARBA" id="ARBA00005267"/>
    </source>
</evidence>
<evidence type="ECO:0000256" key="7">
    <source>
        <dbReference type="PIRNR" id="PIRNR038996"/>
    </source>
</evidence>
<reference evidence="10" key="1">
    <citation type="journal article" date="2019" name="Int. J. Syst. Evol. Microbiol.">
        <title>The Global Catalogue of Microorganisms (GCM) 10K type strain sequencing project: providing services to taxonomists for standard genome sequencing and annotation.</title>
        <authorList>
            <consortium name="The Broad Institute Genomics Platform"/>
            <consortium name="The Broad Institute Genome Sequencing Center for Infectious Disease"/>
            <person name="Wu L."/>
            <person name="Ma J."/>
        </authorList>
    </citation>
    <scope>NUCLEOTIDE SEQUENCE [LARGE SCALE GENOMIC DNA]</scope>
    <source>
        <strain evidence="10">KCTC 42424</strain>
    </source>
</reference>
<dbReference type="EMBL" id="JBHRYB010000006">
    <property type="protein sequence ID" value="MFC3680322.1"/>
    <property type="molecule type" value="Genomic_DNA"/>
</dbReference>
<comment type="function">
    <text evidence="7">Low-potential electron donor to a number of redox enzymes.</text>
</comment>
<dbReference type="PROSITE" id="PS50902">
    <property type="entry name" value="FLAVODOXIN_LIKE"/>
    <property type="match status" value="1"/>
</dbReference>
<dbReference type="Gene3D" id="3.40.50.360">
    <property type="match status" value="1"/>
</dbReference>
<keyword evidence="5 7" id="KW-0288">FMN</keyword>
<evidence type="ECO:0000256" key="5">
    <source>
        <dbReference type="ARBA" id="ARBA00022643"/>
    </source>
</evidence>
<evidence type="ECO:0000256" key="6">
    <source>
        <dbReference type="ARBA" id="ARBA00022982"/>
    </source>
</evidence>
<protein>
    <recommendedName>
        <fullName evidence="7">Flavodoxin</fullName>
    </recommendedName>
</protein>
<comment type="similarity">
    <text evidence="2 7">Belongs to the flavodoxin family.</text>
</comment>
<dbReference type="InterPro" id="IPR029039">
    <property type="entry name" value="Flavoprotein-like_sf"/>
</dbReference>
<dbReference type="InterPro" id="IPR050619">
    <property type="entry name" value="Flavodoxin"/>
</dbReference>
<keyword evidence="4 7" id="KW-0285">Flavoprotein</keyword>